<comment type="similarity">
    <text evidence="1">Belongs to the 3-oxoacid CoA-transferase subunit B family.</text>
</comment>
<dbReference type="Proteomes" id="UP000251002">
    <property type="component" value="Unassembled WGS sequence"/>
</dbReference>
<dbReference type="InterPro" id="IPR004165">
    <property type="entry name" value="CoA_trans_fam_I"/>
</dbReference>
<dbReference type="AlphaFoldDB" id="A0A365L6W6"/>
<dbReference type="GO" id="GO:0008410">
    <property type="term" value="F:CoA-transferase activity"/>
    <property type="evidence" value="ECO:0007669"/>
    <property type="project" value="InterPro"/>
</dbReference>
<dbReference type="SUPFAM" id="SSF100950">
    <property type="entry name" value="NagB/RpiA/CoA transferase-like"/>
    <property type="match status" value="1"/>
</dbReference>
<evidence type="ECO:0000256" key="1">
    <source>
        <dbReference type="ARBA" id="ARBA00007047"/>
    </source>
</evidence>
<dbReference type="NCBIfam" id="TIGR02428">
    <property type="entry name" value="pcaJ_scoB_fam"/>
    <property type="match status" value="1"/>
</dbReference>
<dbReference type="InterPro" id="IPR012791">
    <property type="entry name" value="3-oxoacid_CoA-transf_B"/>
</dbReference>
<keyword evidence="4" id="KW-1185">Reference proteome</keyword>
<accession>A0A365L6W6</accession>
<dbReference type="InterPro" id="IPR037171">
    <property type="entry name" value="NagB/RpiA_transferase-like"/>
</dbReference>
<evidence type="ECO:0000313" key="3">
    <source>
        <dbReference type="EMBL" id="RAZ81148.1"/>
    </source>
</evidence>
<dbReference type="EMBL" id="QLZR01000001">
    <property type="protein sequence ID" value="RAZ81148.1"/>
    <property type="molecule type" value="Genomic_DNA"/>
</dbReference>
<evidence type="ECO:0000313" key="4">
    <source>
        <dbReference type="Proteomes" id="UP000251002"/>
    </source>
</evidence>
<evidence type="ECO:0000256" key="2">
    <source>
        <dbReference type="ARBA" id="ARBA00022679"/>
    </source>
</evidence>
<keyword evidence="2 3" id="KW-0808">Transferase</keyword>
<gene>
    <name evidence="3" type="ORF">DP120_02355</name>
</gene>
<organism evidence="3 4">
    <name type="scientific">Planococcus halotolerans</name>
    <dbReference type="NCBI Taxonomy" id="2233542"/>
    <lineage>
        <taxon>Bacteria</taxon>
        <taxon>Bacillati</taxon>
        <taxon>Bacillota</taxon>
        <taxon>Bacilli</taxon>
        <taxon>Bacillales</taxon>
        <taxon>Caryophanaceae</taxon>
        <taxon>Planococcus</taxon>
    </lineage>
</organism>
<dbReference type="PANTHER" id="PTHR13707:SF57">
    <property type="entry name" value="SUCCINYL-COA:3-KETOACID COENZYME A TRANSFERASE SUBUNIT B-RELATED"/>
    <property type="match status" value="1"/>
</dbReference>
<dbReference type="PANTHER" id="PTHR13707">
    <property type="entry name" value="KETOACID-COENZYME A TRANSFERASE"/>
    <property type="match status" value="1"/>
</dbReference>
<sequence>MSQQQRIKIARRIAEEFEDNQIINLGVGIPTLIPDYIEGKDVYLHSENGLLGMGPTPEEEFVNMDLISASKKPVSVETGASIFDSSDSFLMIRGGHVDVAVLGTLQVDETGEVANWAVPGQNILGVGGAMDLVAGAKKIIIATMHTSKDGTPKLLKKLTFPSSGVRKVDMIVTEHAVFEFKDEKMFLIEVLSDITLEELKEITPASYELSTKKLIRV</sequence>
<dbReference type="RefSeq" id="WP_112221571.1">
    <property type="nucleotide sequence ID" value="NZ_CP196859.1"/>
</dbReference>
<comment type="caution">
    <text evidence="3">The sequence shown here is derived from an EMBL/GenBank/DDBJ whole genome shotgun (WGS) entry which is preliminary data.</text>
</comment>
<dbReference type="Pfam" id="PF01144">
    <property type="entry name" value="CoA_trans"/>
    <property type="match status" value="1"/>
</dbReference>
<reference evidence="3 4" key="1">
    <citation type="submission" date="2018-06" db="EMBL/GenBank/DDBJ databases">
        <title>The draft genome sequences of strains SCU63 and S1.</title>
        <authorList>
            <person name="Gan L."/>
        </authorList>
    </citation>
    <scope>NUCLEOTIDE SEQUENCE [LARGE SCALE GENOMIC DNA]</scope>
    <source>
        <strain evidence="3 4">SCU63</strain>
    </source>
</reference>
<protein>
    <submittedName>
        <fullName evidence="3">Succinyl-CoA--3-ketoacid-CoA transferase</fullName>
    </submittedName>
</protein>
<dbReference type="SMART" id="SM00882">
    <property type="entry name" value="CoA_trans"/>
    <property type="match status" value="1"/>
</dbReference>
<dbReference type="PROSITE" id="PS01274">
    <property type="entry name" value="COA_TRANSF_2"/>
    <property type="match status" value="1"/>
</dbReference>
<name>A0A365L6W6_9BACL</name>
<proteinExistence type="inferred from homology"/>
<dbReference type="Gene3D" id="3.40.1080.10">
    <property type="entry name" value="Glutaconate Coenzyme A-transferase"/>
    <property type="match status" value="1"/>
</dbReference>
<dbReference type="InterPro" id="IPR004164">
    <property type="entry name" value="CoA_transf_AS"/>
</dbReference>